<dbReference type="GO" id="GO:0005829">
    <property type="term" value="C:cytosol"/>
    <property type="evidence" value="ECO:0007669"/>
    <property type="project" value="TreeGrafter"/>
</dbReference>
<evidence type="ECO:0000256" key="7">
    <source>
        <dbReference type="ARBA" id="ARBA00034808"/>
    </source>
</evidence>
<name>A0A224AB60_9FLAO</name>
<dbReference type="OrthoDB" id="9810135at2"/>
<dbReference type="Gene3D" id="3.40.50.300">
    <property type="entry name" value="P-loop containing nucleotide triphosphate hydrolases"/>
    <property type="match status" value="4"/>
</dbReference>
<dbReference type="InterPro" id="IPR027417">
    <property type="entry name" value="P-loop_NTPase"/>
</dbReference>
<dbReference type="PANTHER" id="PTHR11070">
    <property type="entry name" value="UVRD / RECB / PCRA DNA HELICASE FAMILY MEMBER"/>
    <property type="match status" value="1"/>
</dbReference>
<evidence type="ECO:0000256" key="8">
    <source>
        <dbReference type="ARBA" id="ARBA00048988"/>
    </source>
</evidence>
<feature type="domain" description="UvrD-like helicase ATP-binding" evidence="10">
    <location>
        <begin position="1"/>
        <end position="468"/>
    </location>
</feature>
<dbReference type="PROSITE" id="PS51198">
    <property type="entry name" value="UVRD_HELICASE_ATP_BIND"/>
    <property type="match status" value="1"/>
</dbReference>
<dbReference type="GO" id="GO:0016887">
    <property type="term" value="F:ATP hydrolysis activity"/>
    <property type="evidence" value="ECO:0007669"/>
    <property type="project" value="RHEA"/>
</dbReference>
<protein>
    <recommendedName>
        <fullName evidence="7">DNA 3'-5' helicase</fullName>
        <ecNumber evidence="7">5.6.2.4</ecNumber>
    </recommendedName>
</protein>
<keyword evidence="2 9" id="KW-0378">Hydrolase</keyword>
<dbReference type="EMBL" id="AP014608">
    <property type="protein sequence ID" value="BBA17105.1"/>
    <property type="molecule type" value="Genomic_DNA"/>
</dbReference>
<dbReference type="GO" id="GO:0003677">
    <property type="term" value="F:DNA binding"/>
    <property type="evidence" value="ECO:0007669"/>
    <property type="project" value="InterPro"/>
</dbReference>
<feature type="domain" description="UvrD-like helicase C-terminal" evidence="11">
    <location>
        <begin position="480"/>
        <end position="733"/>
    </location>
</feature>
<comment type="catalytic activity">
    <reaction evidence="6">
        <text>Couples ATP hydrolysis with the unwinding of duplex DNA by translocating in the 3'-5' direction.</text>
        <dbReference type="EC" id="5.6.2.4"/>
    </reaction>
</comment>
<evidence type="ECO:0000256" key="3">
    <source>
        <dbReference type="ARBA" id="ARBA00022806"/>
    </source>
</evidence>
<evidence type="ECO:0000256" key="1">
    <source>
        <dbReference type="ARBA" id="ARBA00022741"/>
    </source>
</evidence>
<evidence type="ECO:0000256" key="4">
    <source>
        <dbReference type="ARBA" id="ARBA00022840"/>
    </source>
</evidence>
<evidence type="ECO:0000313" key="12">
    <source>
        <dbReference type="EMBL" id="BBA17105.1"/>
    </source>
</evidence>
<dbReference type="PANTHER" id="PTHR11070:SF67">
    <property type="entry name" value="DNA 3'-5' HELICASE"/>
    <property type="match status" value="1"/>
</dbReference>
<organism evidence="12 13">
    <name type="scientific">Blattabacterium cuenoti STAT</name>
    <dbReference type="NCBI Taxonomy" id="1457030"/>
    <lineage>
        <taxon>Bacteria</taxon>
        <taxon>Pseudomonadati</taxon>
        <taxon>Bacteroidota</taxon>
        <taxon>Flavobacteriia</taxon>
        <taxon>Flavobacteriales</taxon>
        <taxon>Blattabacteriaceae</taxon>
        <taxon>Blattabacterium</taxon>
    </lineage>
</organism>
<gene>
    <name evidence="12" type="primary">uvrD</name>
    <name evidence="12" type="ORF">STAT_169</name>
</gene>
<dbReference type="GO" id="GO:0043138">
    <property type="term" value="F:3'-5' DNA helicase activity"/>
    <property type="evidence" value="ECO:0007669"/>
    <property type="project" value="UniProtKB-EC"/>
</dbReference>
<evidence type="ECO:0000313" key="13">
    <source>
        <dbReference type="Proteomes" id="UP000263619"/>
    </source>
</evidence>
<dbReference type="SUPFAM" id="SSF52540">
    <property type="entry name" value="P-loop containing nucleoside triphosphate hydrolases"/>
    <property type="match status" value="1"/>
</dbReference>
<dbReference type="InterPro" id="IPR014017">
    <property type="entry name" value="DNA_helicase_UvrD-like_C"/>
</dbReference>
<dbReference type="PROSITE" id="PS51217">
    <property type="entry name" value="UVRD_HELICASE_CTER"/>
    <property type="match status" value="1"/>
</dbReference>
<keyword evidence="1 9" id="KW-0547">Nucleotide-binding</keyword>
<keyword evidence="4 9" id="KW-0067">ATP-binding</keyword>
<dbReference type="Pfam" id="PF13361">
    <property type="entry name" value="UvrD_C"/>
    <property type="match status" value="1"/>
</dbReference>
<dbReference type="EC" id="5.6.2.4" evidence="7"/>
<dbReference type="InterPro" id="IPR014016">
    <property type="entry name" value="UvrD-like_ATP-bd"/>
</dbReference>
<sequence>MLVLPSTLKIYNASAGSGKTTFLVINYLYVLLKSPFPDEYKRVLALTFTKKASEEMKNRILQCIKEFSNKKVKKEYCFLFDYITKKLKLTKHQLYQRSERILFSIIHDFYSFSKNISTIDKFTYNIIRSFFSEKKIDLEMNTDRFLLKIVENILYRLKNSEKWSNVLIQSSLENLKKGKNWDLKKELFKIAHVIVEENNFFPIKKMKNYPLEHFLQLKNTVFKRTEKFEKKCKKIGKSFFQILERSSIQKHSFIHLDLPRLFQNLKNGNIFSNPFHKRIEGYIQKGIFYSKFFSDNNQKILIEKNKKIISLLYEKTKFIYKKNISNYLLDKLFLKNISILSIIHEIEKEFHKMKNEENIILNTELNKILYERIIEGSFPKIYEKIGVQYKHYFIDEFQDISFLQWQNIKILVENALSENGSAMIVGDPKQSIYRWRGGDSKQFLNLINSKSSNYKKDIKIIEKNFRSYEEIVKFNNSLYQSISKIFHSTIYQNIYKNYKQKIYKKYGGYVEINFIHDSKNYKEHIYSKIKNRIEKLLKQKYALSDIAILVRNNEEGYFLSEKLVESGFVVNTSVSLLIKNHFEIQIIINFFYIISSPYCYQKRVLLIFLLLKNKIIRIKKDDHDFIVKILFLPLDSFLKKIFLKENSLTLKKLYNKSIYNISEKIIESFGLLNNQNSTYIYSFLDFIYRSMKKVGNSIPDFLDYWETQKEKESIVVSDHINAIRIMTIHKSKGLQFPIVLIPFADWNIFPKKKEKVWIDVNPHLYNGLNSIFLEKIEPYFKYIKHDNNIRNFYEDYLSNIKFDNINLLYVATTRSIEQLFLFSKFGNNKSVSSYIKNLLCEKKMWNEKKCKYLFGKEGKNS</sequence>
<dbReference type="InterPro" id="IPR000212">
    <property type="entry name" value="DNA_helicase_UvrD/REP"/>
</dbReference>
<evidence type="ECO:0000256" key="5">
    <source>
        <dbReference type="ARBA" id="ARBA00023235"/>
    </source>
</evidence>
<evidence type="ECO:0000259" key="10">
    <source>
        <dbReference type="PROSITE" id="PS51198"/>
    </source>
</evidence>
<evidence type="ECO:0000259" key="11">
    <source>
        <dbReference type="PROSITE" id="PS51217"/>
    </source>
</evidence>
<comment type="catalytic activity">
    <reaction evidence="8">
        <text>ATP + H2O = ADP + phosphate + H(+)</text>
        <dbReference type="Rhea" id="RHEA:13065"/>
        <dbReference type="ChEBI" id="CHEBI:15377"/>
        <dbReference type="ChEBI" id="CHEBI:15378"/>
        <dbReference type="ChEBI" id="CHEBI:30616"/>
        <dbReference type="ChEBI" id="CHEBI:43474"/>
        <dbReference type="ChEBI" id="CHEBI:456216"/>
        <dbReference type="EC" id="5.6.2.4"/>
    </reaction>
</comment>
<keyword evidence="3 9" id="KW-0347">Helicase</keyword>
<dbReference type="GO" id="GO:0000725">
    <property type="term" value="P:recombinational repair"/>
    <property type="evidence" value="ECO:0007669"/>
    <property type="project" value="TreeGrafter"/>
</dbReference>
<evidence type="ECO:0000256" key="6">
    <source>
        <dbReference type="ARBA" id="ARBA00034617"/>
    </source>
</evidence>
<dbReference type="GO" id="GO:0005524">
    <property type="term" value="F:ATP binding"/>
    <property type="evidence" value="ECO:0007669"/>
    <property type="project" value="UniProtKB-UniRule"/>
</dbReference>
<proteinExistence type="predicted"/>
<evidence type="ECO:0000256" key="9">
    <source>
        <dbReference type="PROSITE-ProRule" id="PRU00560"/>
    </source>
</evidence>
<keyword evidence="13" id="KW-1185">Reference proteome</keyword>
<feature type="binding site" evidence="9">
    <location>
        <begin position="13"/>
        <end position="20"/>
    </location>
    <ligand>
        <name>ATP</name>
        <dbReference type="ChEBI" id="CHEBI:30616"/>
    </ligand>
</feature>
<dbReference type="Proteomes" id="UP000263619">
    <property type="component" value="Chromosome"/>
</dbReference>
<reference evidence="12 13" key="1">
    <citation type="submission" date="2014-06" db="EMBL/GenBank/DDBJ databases">
        <title>Genome sequence of the intracellular symbiont Blattabacterium cuenoti, strain STAT from the wood feeding cockroach Salganea taiwanensis taiwanensis.</title>
        <authorList>
            <person name="Kinjo Y."/>
            <person name="Ohkuma M."/>
            <person name="Tokuda G."/>
        </authorList>
    </citation>
    <scope>NUCLEOTIDE SEQUENCE [LARGE SCALE GENOMIC DNA]</scope>
    <source>
        <strain evidence="12 13">STAT</strain>
    </source>
</reference>
<evidence type="ECO:0000256" key="2">
    <source>
        <dbReference type="ARBA" id="ARBA00022801"/>
    </source>
</evidence>
<dbReference type="RefSeq" id="WP_119305394.1">
    <property type="nucleotide sequence ID" value="NZ_AP014608.1"/>
</dbReference>
<dbReference type="Pfam" id="PF00580">
    <property type="entry name" value="UvrD-helicase"/>
    <property type="match status" value="1"/>
</dbReference>
<dbReference type="AlphaFoldDB" id="A0A224AB60"/>
<accession>A0A224AB60</accession>
<keyword evidence="5" id="KW-0413">Isomerase</keyword>